<dbReference type="InterPro" id="IPR053707">
    <property type="entry name" value="UPF0637_domain_sf"/>
</dbReference>
<dbReference type="KEGG" id="pabs:JIR001_20850"/>
<dbReference type="Pfam" id="PF06335">
    <property type="entry name" value="DUF1054"/>
    <property type="match status" value="1"/>
</dbReference>
<organism evidence="2 3">
    <name type="scientific">Polycladomyces abyssicola</name>
    <dbReference type="NCBI Taxonomy" id="1125966"/>
    <lineage>
        <taxon>Bacteria</taxon>
        <taxon>Bacillati</taxon>
        <taxon>Bacillota</taxon>
        <taxon>Bacilli</taxon>
        <taxon>Bacillales</taxon>
        <taxon>Thermoactinomycetaceae</taxon>
        <taxon>Polycladomyces</taxon>
    </lineage>
</organism>
<sequence>MMFPGFTDQDFDVFAIPGLEPRMEALRARIRPKLEAIGEATVPLLEQTIGEPFYVHVAKHARRTVNPPDETWVAWSTNKRGYKAYPHFQVGLRQAHAFIMLAMIEECKSKSAFARSLLEQLDEVWPTVPDGFVISEDHTRPETTAKYELGRDGIRRVLERLEKVKKAEFLCGVLLDRHDPVVQDGQAFLRSVQRTFQQLMPLYRLAETAGH</sequence>
<reference evidence="2" key="2">
    <citation type="journal article" date="2021" name="Microbiol. Resour. Announc.">
        <title>Complete Genome Sequence of Polycladomyces abyssicola JIR-001T, Isolated from Hemipelagic Sediment in Deep Seawater.</title>
        <authorList>
            <person name="Tsubouchi T."/>
            <person name="Kaneko Y."/>
        </authorList>
    </citation>
    <scope>NUCLEOTIDE SEQUENCE</scope>
    <source>
        <strain evidence="2">JIR-001</strain>
    </source>
</reference>
<dbReference type="RefSeq" id="WP_212772652.1">
    <property type="nucleotide sequence ID" value="NZ_AP024601.1"/>
</dbReference>
<dbReference type="Proteomes" id="UP000677436">
    <property type="component" value="Chromosome"/>
</dbReference>
<evidence type="ECO:0000256" key="1">
    <source>
        <dbReference type="HAMAP-Rule" id="MF_01851"/>
    </source>
</evidence>
<keyword evidence="3" id="KW-1185">Reference proteome</keyword>
<accession>A0A8D5UFB9</accession>
<dbReference type="EMBL" id="AP024601">
    <property type="protein sequence ID" value="BCU82302.1"/>
    <property type="molecule type" value="Genomic_DNA"/>
</dbReference>
<gene>
    <name evidence="2" type="ORF">JIR001_20850</name>
</gene>
<dbReference type="SUPFAM" id="SSF142913">
    <property type="entry name" value="YktB/PF0168-like"/>
    <property type="match status" value="1"/>
</dbReference>
<reference evidence="2" key="1">
    <citation type="journal article" date="2013" name="Int. J. Syst. Evol. Microbiol.">
        <title>Polycladomyces abyssicola gen. nov., sp. nov., a thermophilic filamentous bacterium isolated from hemipelagic sediment.</title>
        <authorList>
            <person name="Tsubouchi T."/>
            <person name="Shimane Y."/>
            <person name="Mori K."/>
            <person name="Usui K."/>
            <person name="Hiraki T."/>
            <person name="Tame A."/>
            <person name="Uematsu K."/>
            <person name="Maruyama T."/>
            <person name="Hatada Y."/>
        </authorList>
    </citation>
    <scope>NUCLEOTIDE SEQUENCE</scope>
    <source>
        <strain evidence="2">JIR-001</strain>
    </source>
</reference>
<evidence type="ECO:0000313" key="2">
    <source>
        <dbReference type="EMBL" id="BCU82302.1"/>
    </source>
</evidence>
<evidence type="ECO:0000313" key="3">
    <source>
        <dbReference type="Proteomes" id="UP000677436"/>
    </source>
</evidence>
<name>A0A8D5UFB9_9BACL</name>
<proteinExistence type="inferred from homology"/>
<dbReference type="InterPro" id="IPR009403">
    <property type="entry name" value="UPF0637"/>
</dbReference>
<dbReference type="Gene3D" id="3.30.930.20">
    <property type="entry name" value="Protein of unknown function DUF1054"/>
    <property type="match status" value="1"/>
</dbReference>
<dbReference type="HAMAP" id="MF_01851">
    <property type="entry name" value="UPF0637"/>
    <property type="match status" value="1"/>
</dbReference>
<dbReference type="AlphaFoldDB" id="A0A8D5UFB9"/>
<comment type="similarity">
    <text evidence="1">Belongs to the UPF0637 family.</text>
</comment>
<dbReference type="PIRSF" id="PIRSF021332">
    <property type="entry name" value="DUF1054"/>
    <property type="match status" value="1"/>
</dbReference>
<protein>
    <recommendedName>
        <fullName evidence="1">UPF0637 protein JIR001_20850</fullName>
    </recommendedName>
</protein>